<accession>A0A7I4Y290</accession>
<dbReference type="GO" id="GO:0020037">
    <property type="term" value="F:heme binding"/>
    <property type="evidence" value="ECO:0007669"/>
    <property type="project" value="InterPro"/>
</dbReference>
<dbReference type="InterPro" id="IPR001128">
    <property type="entry name" value="Cyt_P450"/>
</dbReference>
<dbReference type="OrthoDB" id="1470350at2759"/>
<keyword evidence="7" id="KW-0560">Oxidoreductase</keyword>
<keyword evidence="8" id="KW-1133">Transmembrane helix</keyword>
<keyword evidence="4 6" id="KW-0408">Iron</keyword>
<dbReference type="GO" id="GO:0005506">
    <property type="term" value="F:iron ion binding"/>
    <property type="evidence" value="ECO:0007669"/>
    <property type="project" value="InterPro"/>
</dbReference>
<organism evidence="9 10">
    <name type="scientific">Haemonchus contortus</name>
    <name type="common">Barber pole worm</name>
    <dbReference type="NCBI Taxonomy" id="6289"/>
    <lineage>
        <taxon>Eukaryota</taxon>
        <taxon>Metazoa</taxon>
        <taxon>Ecdysozoa</taxon>
        <taxon>Nematoda</taxon>
        <taxon>Chromadorea</taxon>
        <taxon>Rhabditida</taxon>
        <taxon>Rhabditina</taxon>
        <taxon>Rhabditomorpha</taxon>
        <taxon>Strongyloidea</taxon>
        <taxon>Trichostrongylidae</taxon>
        <taxon>Haemonchus</taxon>
    </lineage>
</organism>
<dbReference type="Pfam" id="PF00067">
    <property type="entry name" value="p450"/>
    <property type="match status" value="1"/>
</dbReference>
<evidence type="ECO:0000313" key="9">
    <source>
        <dbReference type="Proteomes" id="UP000025227"/>
    </source>
</evidence>
<dbReference type="AlphaFoldDB" id="A0A7I4Y290"/>
<evidence type="ECO:0000256" key="2">
    <source>
        <dbReference type="ARBA" id="ARBA00010617"/>
    </source>
</evidence>
<dbReference type="CDD" id="cd20628">
    <property type="entry name" value="CYP4"/>
    <property type="match status" value="1"/>
</dbReference>
<dbReference type="PRINTS" id="PR00463">
    <property type="entry name" value="EP450I"/>
</dbReference>
<dbReference type="Proteomes" id="UP000025227">
    <property type="component" value="Unplaced"/>
</dbReference>
<keyword evidence="8" id="KW-0812">Transmembrane</keyword>
<dbReference type="GO" id="GO:0016705">
    <property type="term" value="F:oxidoreductase activity, acting on paired donors, with incorporation or reduction of molecular oxygen"/>
    <property type="evidence" value="ECO:0007669"/>
    <property type="project" value="InterPro"/>
</dbReference>
<evidence type="ECO:0000256" key="1">
    <source>
        <dbReference type="ARBA" id="ARBA00001971"/>
    </source>
</evidence>
<comment type="cofactor">
    <cofactor evidence="1 6">
        <name>heme</name>
        <dbReference type="ChEBI" id="CHEBI:30413"/>
    </cofactor>
</comment>
<evidence type="ECO:0000256" key="5">
    <source>
        <dbReference type="ARBA" id="ARBA00023033"/>
    </source>
</evidence>
<evidence type="ECO:0000313" key="10">
    <source>
        <dbReference type="WBParaSite" id="HCON_00045460-00001"/>
    </source>
</evidence>
<dbReference type="Gene3D" id="1.10.630.10">
    <property type="entry name" value="Cytochrome P450"/>
    <property type="match status" value="1"/>
</dbReference>
<name>A0A7I4Y290_HAECO</name>
<keyword evidence="6 7" id="KW-0479">Metal-binding</keyword>
<dbReference type="InterPro" id="IPR002401">
    <property type="entry name" value="Cyt_P450_E_grp-I"/>
</dbReference>
<dbReference type="PANTHER" id="PTHR24291:SF130">
    <property type="entry name" value="CYTOCHROME P450 FAMILY"/>
    <property type="match status" value="1"/>
</dbReference>
<sequence>MALAPIIIGAAVVAVLYYWKQIYVAIRERMRLIKHVDQIAGPYSIPLLGTTWMFKWNIAGLAMQLRDWGLYYADQGHGLVRIWLATRPLVICIRPETAKLILERMDTITKGVEYDILTPWLGTGLLTSTGEKWRTRRKLLTPAFHFKVLNDFQEVHDTQAKILVSQLENSAESGKEFDIFPYVKRCALDIICETAMGCNVSSQENHQHPYVESVRRLSELAFLYERMPWLWIPAIWYASSYGSEYDHHLKIVSDFTRKVISERMAERGEGKAIGREKKAFLDLLLDVQAEGNLSYEDIREEVDTFMFEGHDTTASGMGWTLWCVACNSDIQKKIHEEMDEIFGSSDRSCTSDDLKSMKYLEKCIKESLRLRPPVPNFTRKLENDVDIDGLTIPKGCSIMITPAMIHGNPKVYDNPHVYDPERFSEENIQKRHPYAYIPFSAGPRNCIGQKFALIEEKTVLSWFFRRYSIRSRLPTEANIPLPEIILKPSLGFPVTLSKR</sequence>
<dbReference type="InterPro" id="IPR050196">
    <property type="entry name" value="Cytochrome_P450_Monoox"/>
</dbReference>
<keyword evidence="8" id="KW-0472">Membrane</keyword>
<dbReference type="PRINTS" id="PR00385">
    <property type="entry name" value="P450"/>
</dbReference>
<dbReference type="PROSITE" id="PS00086">
    <property type="entry name" value="CYTOCHROME_P450"/>
    <property type="match status" value="1"/>
</dbReference>
<dbReference type="SUPFAM" id="SSF48264">
    <property type="entry name" value="Cytochrome P450"/>
    <property type="match status" value="1"/>
</dbReference>
<feature type="transmembrane region" description="Helical" evidence="8">
    <location>
        <begin position="6"/>
        <end position="26"/>
    </location>
</feature>
<dbReference type="GO" id="GO:0004497">
    <property type="term" value="F:monooxygenase activity"/>
    <property type="evidence" value="ECO:0007669"/>
    <property type="project" value="UniProtKB-KW"/>
</dbReference>
<feature type="binding site" description="axial binding residue" evidence="6">
    <location>
        <position position="446"/>
    </location>
    <ligand>
        <name>heme</name>
        <dbReference type="ChEBI" id="CHEBI:30413"/>
    </ligand>
    <ligandPart>
        <name>Fe</name>
        <dbReference type="ChEBI" id="CHEBI:18248"/>
    </ligandPart>
</feature>
<dbReference type="WBParaSite" id="HCON_00045460-00001">
    <property type="protein sequence ID" value="HCON_00045460-00001"/>
    <property type="gene ID" value="HCON_00045460"/>
</dbReference>
<evidence type="ECO:0000256" key="8">
    <source>
        <dbReference type="SAM" id="Phobius"/>
    </source>
</evidence>
<dbReference type="InterPro" id="IPR036396">
    <property type="entry name" value="Cyt_P450_sf"/>
</dbReference>
<evidence type="ECO:0000256" key="6">
    <source>
        <dbReference type="PIRSR" id="PIRSR602401-1"/>
    </source>
</evidence>
<dbReference type="PANTHER" id="PTHR24291">
    <property type="entry name" value="CYTOCHROME P450 FAMILY 4"/>
    <property type="match status" value="1"/>
</dbReference>
<evidence type="ECO:0000256" key="7">
    <source>
        <dbReference type="RuleBase" id="RU000461"/>
    </source>
</evidence>
<dbReference type="InterPro" id="IPR017972">
    <property type="entry name" value="Cyt_P450_CS"/>
</dbReference>
<dbReference type="OMA" id="HAPMEAI"/>
<protein>
    <submittedName>
        <fullName evidence="10">Cytochrome P450</fullName>
    </submittedName>
</protein>
<keyword evidence="3 6" id="KW-0349">Heme</keyword>
<evidence type="ECO:0000256" key="4">
    <source>
        <dbReference type="ARBA" id="ARBA00023004"/>
    </source>
</evidence>
<keyword evidence="5 7" id="KW-0503">Monooxygenase</keyword>
<comment type="similarity">
    <text evidence="2 7">Belongs to the cytochrome P450 family.</text>
</comment>
<keyword evidence="9" id="KW-1185">Reference proteome</keyword>
<evidence type="ECO:0000256" key="3">
    <source>
        <dbReference type="ARBA" id="ARBA00022617"/>
    </source>
</evidence>
<reference evidence="10" key="1">
    <citation type="submission" date="2020-12" db="UniProtKB">
        <authorList>
            <consortium name="WormBaseParasite"/>
        </authorList>
    </citation>
    <scope>IDENTIFICATION</scope>
    <source>
        <strain evidence="10">MHco3</strain>
    </source>
</reference>
<proteinExistence type="inferred from homology"/>